<dbReference type="GO" id="GO:0051321">
    <property type="term" value="P:meiotic cell cycle"/>
    <property type="evidence" value="ECO:0007669"/>
    <property type="project" value="TreeGrafter"/>
</dbReference>
<dbReference type="PANTHER" id="PTHR19302">
    <property type="entry name" value="GAMMA TUBULIN COMPLEX PROTEIN"/>
    <property type="match status" value="1"/>
</dbReference>
<dbReference type="GO" id="GO:0043015">
    <property type="term" value="F:gamma-tubulin binding"/>
    <property type="evidence" value="ECO:0007669"/>
    <property type="project" value="InterPro"/>
</dbReference>
<evidence type="ECO:0000256" key="3">
    <source>
        <dbReference type="ARBA" id="ARBA00022701"/>
    </source>
</evidence>
<keyword evidence="4 5" id="KW-0206">Cytoskeleton</keyword>
<dbReference type="Pfam" id="PF04130">
    <property type="entry name" value="GCP_C_terminal"/>
    <property type="match status" value="1"/>
</dbReference>
<dbReference type="EMBL" id="HACM01006942">
    <property type="protein sequence ID" value="CRZ07384.1"/>
    <property type="molecule type" value="Transcribed_RNA"/>
</dbReference>
<comment type="similarity">
    <text evidence="1 5">Belongs to the TUBGCP family.</text>
</comment>
<dbReference type="InterPro" id="IPR007259">
    <property type="entry name" value="GCP"/>
</dbReference>
<comment type="subcellular location">
    <subcellularLocation>
        <location evidence="5">Cytoplasm</location>
        <location evidence="5">Cytoskeleton</location>
        <location evidence="5">Microtubule organizing center</location>
    </subcellularLocation>
</comment>
<evidence type="ECO:0000256" key="6">
    <source>
        <dbReference type="SAM" id="Coils"/>
    </source>
</evidence>
<dbReference type="AlphaFoldDB" id="A0A0H5RFG3"/>
<dbReference type="InterPro" id="IPR040457">
    <property type="entry name" value="GCP_C"/>
</dbReference>
<dbReference type="GO" id="GO:0000930">
    <property type="term" value="C:gamma-tubulin complex"/>
    <property type="evidence" value="ECO:0007669"/>
    <property type="project" value="TreeGrafter"/>
</dbReference>
<keyword evidence="6" id="KW-0175">Coiled coil</keyword>
<dbReference type="InterPro" id="IPR042241">
    <property type="entry name" value="GCP_C_sf"/>
</dbReference>
<keyword evidence="2 5" id="KW-0963">Cytoplasm</keyword>
<evidence type="ECO:0000259" key="7">
    <source>
        <dbReference type="Pfam" id="PF04130"/>
    </source>
</evidence>
<protein>
    <recommendedName>
        <fullName evidence="5">Spindle pole body component</fullName>
    </recommendedName>
</protein>
<dbReference type="GO" id="GO:0031122">
    <property type="term" value="P:cytoplasmic microtubule organization"/>
    <property type="evidence" value="ECO:0007669"/>
    <property type="project" value="TreeGrafter"/>
</dbReference>
<sequence length="1096" mass="123715">PYITICINRLSGFHFQVITNPQSMVAYGHSIVEAIDYFEQRLSRVPDVDKDFDPPTRYLTYKLLLNNFLPASAQIANPSSEFIASFVHDRLLQCHLTLCSNNQSDESSRFQRLIETAKSMRLVALNDVEGEAARSQQFTSLYPVLYVLLSLFRPKFKQREADALFLESSSLSQSPFNDDLEYKVSTETTFWSHPMPCEALQTLPTLREYHQRQEKKTSTVEYPLFLLGAAPAPSPDPVNRAQPYATDLDLRSNFLDLLSNPCNSPSDKISGFWANDLISFEYEYRRSMFACDAVLMSESALIESSCLVLQGIVTEPFLISAEGQITIRPCRIVNLSRENTMSMLAVFAAGGNAALEIQSIINIEFDMESPRRRFQRALHNHVLGYYQLVASSRQSISSLFNLHSASQPVGLSVRRFCHLVTVLKLIPTDASDVGFLSGLFNQCIQHENMVHIGSTLRMLFAFSLRVFCIHIVECVFPKSLSLSESQPLSFPTFLADLAQDCTIASQSLRKLYLRVPQSNPYLECLEYNDGSMWSLAFDTDNCLERARAAIASDELAFRERLRSLRDSFDDVSVNPKSQHEAAIKELTVHAEIIDTARQKVRKTKQMLYSELQSAANFKKESKRLAIISERAQDLERLEANQVRYENEQRQGRAELFQIYSRRYGDALLGYDSNDSAPVDIGHRPQFSSAKQAIDETSVGVLTEVNESESGQSVVAAPEPFTGPVDPFPDDAVCSPAHDSVKHQSAVDVVPSDTVSASCNGFSGLPIQVFMRCDTGHAEEEYVAADAPLQVAIKMLIADRIRQRCRQVNTLFLFWALSPNGLSLSTHLSRLHSFMLMGYGDLFDSFCESLFLISPLPTATYINRLFISQVSSSQYNHEDIGSMKFLAVDSNQKPADLSGFRFVYTVNESLIDIISQQSLDGYSTVFGFLLQVKRIAFALRIIWQGFRQSSLSVRQFLFVQRMRHFFVTLQDYITSEVLNKRQCEFQSNLAGCQTAGEVRELHDLFIVGLLNGFFLSAKTKHIGVLIRNIFAIILGFETMVGQKTSLDGDLFNHCVDRFDSDVAFLHRVQERLVLEHGTALARDLLLRLDFNSFYHNR</sequence>
<organism evidence="8">
    <name type="scientific">Spongospora subterranea</name>
    <dbReference type="NCBI Taxonomy" id="70186"/>
    <lineage>
        <taxon>Eukaryota</taxon>
        <taxon>Sar</taxon>
        <taxon>Rhizaria</taxon>
        <taxon>Endomyxa</taxon>
        <taxon>Phytomyxea</taxon>
        <taxon>Plasmodiophorida</taxon>
        <taxon>Plasmodiophoridae</taxon>
        <taxon>Spongospora</taxon>
    </lineage>
</organism>
<dbReference type="GO" id="GO:0000278">
    <property type="term" value="P:mitotic cell cycle"/>
    <property type="evidence" value="ECO:0007669"/>
    <property type="project" value="TreeGrafter"/>
</dbReference>
<evidence type="ECO:0000313" key="8">
    <source>
        <dbReference type="EMBL" id="CRZ07384.1"/>
    </source>
</evidence>
<dbReference type="GO" id="GO:0051011">
    <property type="term" value="F:microtubule minus-end binding"/>
    <property type="evidence" value="ECO:0007669"/>
    <property type="project" value="TreeGrafter"/>
</dbReference>
<evidence type="ECO:0000256" key="2">
    <source>
        <dbReference type="ARBA" id="ARBA00022490"/>
    </source>
</evidence>
<keyword evidence="3 5" id="KW-0493">Microtubule</keyword>
<reference evidence="8" key="1">
    <citation type="submission" date="2015-04" db="EMBL/GenBank/DDBJ databases">
        <title>The genome sequence of the plant pathogenic Rhizarian Plasmodiophora brassicae reveals insights in its biotrophic life cycle and the origin of chitin synthesis.</title>
        <authorList>
            <person name="Schwelm A."/>
            <person name="Fogelqvist J."/>
            <person name="Knaust A."/>
            <person name="Julke S."/>
            <person name="Lilja T."/>
            <person name="Dhandapani V."/>
            <person name="Bonilla-Rosso G."/>
            <person name="Karlsson M."/>
            <person name="Shevchenko A."/>
            <person name="Choi S.R."/>
            <person name="Kim H.G."/>
            <person name="Park J.Y."/>
            <person name="Lim Y.P."/>
            <person name="Ludwig-Muller J."/>
            <person name="Dixelius C."/>
        </authorList>
    </citation>
    <scope>NUCLEOTIDE SEQUENCE</scope>
    <source>
        <tissue evidence="8">Potato root galls</tissue>
    </source>
</reference>
<dbReference type="GO" id="GO:0000922">
    <property type="term" value="C:spindle pole"/>
    <property type="evidence" value="ECO:0007669"/>
    <property type="project" value="InterPro"/>
</dbReference>
<evidence type="ECO:0000256" key="4">
    <source>
        <dbReference type="ARBA" id="ARBA00023212"/>
    </source>
</evidence>
<dbReference type="GO" id="GO:0005874">
    <property type="term" value="C:microtubule"/>
    <property type="evidence" value="ECO:0007669"/>
    <property type="project" value="UniProtKB-KW"/>
</dbReference>
<evidence type="ECO:0000256" key="1">
    <source>
        <dbReference type="ARBA" id="ARBA00010337"/>
    </source>
</evidence>
<dbReference type="GO" id="GO:0051225">
    <property type="term" value="P:spindle assembly"/>
    <property type="evidence" value="ECO:0007669"/>
    <property type="project" value="TreeGrafter"/>
</dbReference>
<feature type="domain" description="Gamma tubulin complex component C-terminal" evidence="7">
    <location>
        <begin position="823"/>
        <end position="1093"/>
    </location>
</feature>
<evidence type="ECO:0000256" key="5">
    <source>
        <dbReference type="RuleBase" id="RU363050"/>
    </source>
</evidence>
<feature type="coiled-coil region" evidence="6">
    <location>
        <begin position="627"/>
        <end position="654"/>
    </location>
</feature>
<name>A0A0H5RFG3_9EUKA</name>
<dbReference type="GO" id="GO:0007020">
    <property type="term" value="P:microtubule nucleation"/>
    <property type="evidence" value="ECO:0007669"/>
    <property type="project" value="InterPro"/>
</dbReference>
<dbReference type="Gene3D" id="1.20.120.1900">
    <property type="entry name" value="Gamma-tubulin complex, C-terminal domain"/>
    <property type="match status" value="1"/>
</dbReference>
<accession>A0A0H5RFG3</accession>
<feature type="non-terminal residue" evidence="8">
    <location>
        <position position="1"/>
    </location>
</feature>
<dbReference type="PANTHER" id="PTHR19302:SF70">
    <property type="entry name" value="GAMMA-TUBULIN COMPLEX COMPONENT 6"/>
    <property type="match status" value="1"/>
</dbReference>
<proteinExistence type="inferred from homology"/>